<dbReference type="RefSeq" id="WP_091472723.1">
    <property type="nucleotide sequence ID" value="NZ_FOJT01000001.1"/>
</dbReference>
<accession>A0A1I0V0K9</accession>
<dbReference type="Proteomes" id="UP000199604">
    <property type="component" value="Unassembled WGS sequence"/>
</dbReference>
<dbReference type="EMBL" id="FOJT01000001">
    <property type="protein sequence ID" value="SFA69811.1"/>
    <property type="molecule type" value="Genomic_DNA"/>
</dbReference>
<dbReference type="Gene3D" id="3.40.50.150">
    <property type="entry name" value="Vaccinia Virus protein VP39"/>
    <property type="match status" value="1"/>
</dbReference>
<evidence type="ECO:0000313" key="1">
    <source>
        <dbReference type="EMBL" id="SFA69811.1"/>
    </source>
</evidence>
<protein>
    <submittedName>
        <fullName evidence="1">Methyltransferase domain-containing protein</fullName>
    </submittedName>
</protein>
<keyword evidence="2" id="KW-1185">Reference proteome</keyword>
<reference evidence="2" key="1">
    <citation type="submission" date="2016-10" db="EMBL/GenBank/DDBJ databases">
        <authorList>
            <person name="Varghese N."/>
            <person name="Submissions S."/>
        </authorList>
    </citation>
    <scope>NUCLEOTIDE SEQUENCE [LARGE SCALE GENOMIC DNA]</scope>
    <source>
        <strain evidence="2">DSM 21789</strain>
    </source>
</reference>
<gene>
    <name evidence="1" type="ORF">SAMN05660845_0090</name>
</gene>
<keyword evidence="1" id="KW-0808">Transferase</keyword>
<dbReference type="InterPro" id="IPR029063">
    <property type="entry name" value="SAM-dependent_MTases_sf"/>
</dbReference>
<evidence type="ECO:0000313" key="2">
    <source>
        <dbReference type="Proteomes" id="UP000199604"/>
    </source>
</evidence>
<dbReference type="AlphaFoldDB" id="A0A1I0V0K9"/>
<sequence>MTRIEVLNAIIKKKNVANYLEIGVNRGKCLFNIVGPKNRFAVDPFFNFNLWKKVKAGIKNSANFKNQYFEVTSDDFFANNQSLLSENKLDLTFIDGLHTYKQSLQDTLNTLKYLDEKGIIVLHDCNPLDELAAYPANSIDDARKDLQNHKDWKNIWNGDVWKTIVYIRKNHPELSAFVLNTDHGLGFVYKKQQEKLPEVFNSITTIDDLDYAFFDKHRNELIDLKPVSYFQEFLARI</sequence>
<dbReference type="GO" id="GO:0032259">
    <property type="term" value="P:methylation"/>
    <property type="evidence" value="ECO:0007669"/>
    <property type="project" value="UniProtKB-KW"/>
</dbReference>
<organism evidence="1 2">
    <name type="scientific">Flavobacterium swingsii</name>
    <dbReference type="NCBI Taxonomy" id="498292"/>
    <lineage>
        <taxon>Bacteria</taxon>
        <taxon>Pseudomonadati</taxon>
        <taxon>Bacteroidota</taxon>
        <taxon>Flavobacteriia</taxon>
        <taxon>Flavobacteriales</taxon>
        <taxon>Flavobacteriaceae</taxon>
        <taxon>Flavobacterium</taxon>
    </lineage>
</organism>
<keyword evidence="1" id="KW-0489">Methyltransferase</keyword>
<dbReference type="OrthoDB" id="799111at2"/>
<name>A0A1I0V0K9_9FLAO</name>
<proteinExistence type="predicted"/>
<dbReference type="GO" id="GO:0008168">
    <property type="term" value="F:methyltransferase activity"/>
    <property type="evidence" value="ECO:0007669"/>
    <property type="project" value="UniProtKB-KW"/>
</dbReference>
<dbReference type="STRING" id="498292.SAMN05660845_0090"/>
<dbReference type="Pfam" id="PF13578">
    <property type="entry name" value="Methyltransf_24"/>
    <property type="match status" value="1"/>
</dbReference>